<dbReference type="EMBL" id="JAQQWE010000007">
    <property type="protein sequence ID" value="KAK7946162.1"/>
    <property type="molecule type" value="Genomic_DNA"/>
</dbReference>
<accession>A0ABR1Q2J5</accession>
<protein>
    <submittedName>
        <fullName evidence="2">Uncharacterized protein</fullName>
    </submittedName>
</protein>
<name>A0ABR1Q2J5_9PEZI</name>
<evidence type="ECO:0000313" key="2">
    <source>
        <dbReference type="EMBL" id="KAK7946162.1"/>
    </source>
</evidence>
<feature type="compositionally biased region" description="Polar residues" evidence="1">
    <location>
        <begin position="235"/>
        <end position="244"/>
    </location>
</feature>
<evidence type="ECO:0000313" key="3">
    <source>
        <dbReference type="Proteomes" id="UP001391051"/>
    </source>
</evidence>
<evidence type="ECO:0000256" key="1">
    <source>
        <dbReference type="SAM" id="MobiDB-lite"/>
    </source>
</evidence>
<reference evidence="2 3" key="1">
    <citation type="submission" date="2023-01" db="EMBL/GenBank/DDBJ databases">
        <title>Analysis of 21 Apiospora genomes using comparative genomics revels a genus with tremendous synthesis potential of carbohydrate active enzymes and secondary metabolites.</title>
        <authorList>
            <person name="Sorensen T."/>
        </authorList>
    </citation>
    <scope>NUCLEOTIDE SEQUENCE [LARGE SCALE GENOMIC DNA]</scope>
    <source>
        <strain evidence="2 3">CBS 24483</strain>
    </source>
</reference>
<feature type="region of interest" description="Disordered" evidence="1">
    <location>
        <begin position="1"/>
        <end position="138"/>
    </location>
</feature>
<feature type="region of interest" description="Disordered" evidence="1">
    <location>
        <begin position="219"/>
        <end position="244"/>
    </location>
</feature>
<sequence length="244" mass="26826">MDSRHVAVNSRPSANSKARRTEKEIPDWKPGHKRNDNSKKDAGGSIVHIRDISQQRLQQQPRQSAKSSSSLATRRRRRGRLRSPSLPSISEGRHDGSDRGNDDDHPKAACPIVPPLSPHTETAARPLPPRSTASSTSSVSEAAAAAAVQELRKSNEALLDLVTELISLVPTHFPVHEVIRRREEARELADMAYFSAAVVEIQGKCCSGPTTTLEEVTEKEARKAPFVKGHHPRSKSSIFSSDMR</sequence>
<organism evidence="2 3">
    <name type="scientific">Apiospora aurea</name>
    <dbReference type="NCBI Taxonomy" id="335848"/>
    <lineage>
        <taxon>Eukaryota</taxon>
        <taxon>Fungi</taxon>
        <taxon>Dikarya</taxon>
        <taxon>Ascomycota</taxon>
        <taxon>Pezizomycotina</taxon>
        <taxon>Sordariomycetes</taxon>
        <taxon>Xylariomycetidae</taxon>
        <taxon>Amphisphaeriales</taxon>
        <taxon>Apiosporaceae</taxon>
        <taxon>Apiospora</taxon>
    </lineage>
</organism>
<feature type="compositionally biased region" description="Basic and acidic residues" evidence="1">
    <location>
        <begin position="19"/>
        <end position="53"/>
    </location>
</feature>
<dbReference type="Proteomes" id="UP001391051">
    <property type="component" value="Unassembled WGS sequence"/>
</dbReference>
<gene>
    <name evidence="2" type="ORF">PG986_010483</name>
</gene>
<dbReference type="GeneID" id="92079767"/>
<keyword evidence="3" id="KW-1185">Reference proteome</keyword>
<proteinExistence type="predicted"/>
<feature type="compositionally biased region" description="Basic and acidic residues" evidence="1">
    <location>
        <begin position="91"/>
        <end position="107"/>
    </location>
</feature>
<dbReference type="RefSeq" id="XP_066696196.1">
    <property type="nucleotide sequence ID" value="XM_066846705.1"/>
</dbReference>
<comment type="caution">
    <text evidence="2">The sequence shown here is derived from an EMBL/GenBank/DDBJ whole genome shotgun (WGS) entry which is preliminary data.</text>
</comment>
<feature type="compositionally biased region" description="Low complexity" evidence="1">
    <location>
        <begin position="54"/>
        <end position="72"/>
    </location>
</feature>